<organism evidence="2 3">
    <name type="scientific">Actinocatenispora sera</name>
    <dbReference type="NCBI Taxonomy" id="390989"/>
    <lineage>
        <taxon>Bacteria</taxon>
        <taxon>Bacillati</taxon>
        <taxon>Actinomycetota</taxon>
        <taxon>Actinomycetes</taxon>
        <taxon>Micromonosporales</taxon>
        <taxon>Micromonosporaceae</taxon>
        <taxon>Actinocatenispora</taxon>
    </lineage>
</organism>
<feature type="transmembrane region" description="Helical" evidence="1">
    <location>
        <begin position="336"/>
        <end position="362"/>
    </location>
</feature>
<reference evidence="2" key="1">
    <citation type="submission" date="2020-08" db="EMBL/GenBank/DDBJ databases">
        <title>Whole genome shotgun sequence of Actinocatenispora sera NBRC 101916.</title>
        <authorList>
            <person name="Komaki H."/>
            <person name="Tamura T."/>
        </authorList>
    </citation>
    <scope>NUCLEOTIDE SEQUENCE</scope>
    <source>
        <strain evidence="2">NBRC 101916</strain>
    </source>
</reference>
<feature type="transmembrane region" description="Helical" evidence="1">
    <location>
        <begin position="295"/>
        <end position="315"/>
    </location>
</feature>
<dbReference type="PANTHER" id="PTHR37305:SF1">
    <property type="entry name" value="MEMBRANE PROTEIN"/>
    <property type="match status" value="1"/>
</dbReference>
<dbReference type="Proteomes" id="UP000680750">
    <property type="component" value="Chromosome"/>
</dbReference>
<feature type="transmembrane region" description="Helical" evidence="1">
    <location>
        <begin position="413"/>
        <end position="432"/>
    </location>
</feature>
<evidence type="ECO:0000313" key="2">
    <source>
        <dbReference type="EMBL" id="BCJ28593.1"/>
    </source>
</evidence>
<keyword evidence="1" id="KW-0812">Transmembrane</keyword>
<dbReference type="OrthoDB" id="185815at2"/>
<dbReference type="Gene3D" id="2.60.120.200">
    <property type="match status" value="1"/>
</dbReference>
<dbReference type="PANTHER" id="PTHR37305">
    <property type="entry name" value="INTEGRAL MEMBRANE PROTEIN-RELATED"/>
    <property type="match status" value="1"/>
</dbReference>
<gene>
    <name evidence="2" type="ORF">Asera_27010</name>
</gene>
<dbReference type="AlphaFoldDB" id="A0A810KZI4"/>
<keyword evidence="3" id="KW-1185">Reference proteome</keyword>
<keyword evidence="1" id="KW-0472">Membrane</keyword>
<protein>
    <submittedName>
        <fullName evidence="2">Uncharacterized protein</fullName>
    </submittedName>
</protein>
<sequence>MRHLIRAEWTKMRTVPGWPIALLLAVLATIGLGVFTAAGNHSSCGGATTVCPPPTTGPDGAAVDDHFYFVHRSLDGDGSITVRLTSMSGQRRLPDAVPGVRRVDTGLVPWAKAGVMIKDGTRPGASYAAVMATGTHGVRLQYDFTHDVAGSASRIGPGSPRWLRLVRTGRRITGYESPDGHRWISVGSTSLHGLPARVQIGLFAASPGALHVARADLGGSIETIRYSSTTARFDHVALEGAAAGGWRRTDVGATIDPDGSVHHPGAARASAGRYTVTGVGDIAPRVDGMAVEKTLSGLLVALLIMIVVAAGFVAAEYRTGLIRTTLATDPRPGRVLAAKAVVIAGATFAAGLAATAATLPIGTHVLRDNGNTVLPVSLLTDLRVVVGTGMLLALIAVLVLALAALLRRSSGAIAAGVALVLVPRILATTSVFPDDVARWLLRLTPAAGFAIQQSIPTYPQVTAHLVPQSGYYPLSPWAGLAVTAGWAVLALVLAVVALRRRDA</sequence>
<feature type="transmembrane region" description="Helical" evidence="1">
    <location>
        <begin position="477"/>
        <end position="498"/>
    </location>
</feature>
<keyword evidence="1" id="KW-1133">Transmembrane helix</keyword>
<feature type="transmembrane region" description="Helical" evidence="1">
    <location>
        <begin position="382"/>
        <end position="406"/>
    </location>
</feature>
<evidence type="ECO:0000313" key="3">
    <source>
        <dbReference type="Proteomes" id="UP000680750"/>
    </source>
</evidence>
<name>A0A810KZI4_9ACTN</name>
<proteinExistence type="predicted"/>
<dbReference type="KEGG" id="aser:Asera_27010"/>
<evidence type="ECO:0000256" key="1">
    <source>
        <dbReference type="SAM" id="Phobius"/>
    </source>
</evidence>
<dbReference type="EMBL" id="AP023354">
    <property type="protein sequence ID" value="BCJ28593.1"/>
    <property type="molecule type" value="Genomic_DNA"/>
</dbReference>
<accession>A0A810KZI4</accession>
<dbReference type="RefSeq" id="WP_030449545.1">
    <property type="nucleotide sequence ID" value="NZ_AP023354.1"/>
</dbReference>